<feature type="domain" description="Alanyl-transfer RNA synthetases family profile" evidence="10">
    <location>
        <begin position="1"/>
        <end position="127"/>
    </location>
</feature>
<evidence type="ECO:0000256" key="3">
    <source>
        <dbReference type="ARBA" id="ARBA00022555"/>
    </source>
</evidence>
<evidence type="ECO:0000256" key="4">
    <source>
        <dbReference type="ARBA" id="ARBA00022598"/>
    </source>
</evidence>
<gene>
    <name evidence="11" type="ORF">S06H3_60708</name>
</gene>
<evidence type="ECO:0000256" key="1">
    <source>
        <dbReference type="ARBA" id="ARBA00008226"/>
    </source>
</evidence>
<keyword evidence="9" id="KW-0030">Aminoacyl-tRNA synthetase</keyword>
<dbReference type="GO" id="GO:0005829">
    <property type="term" value="C:cytosol"/>
    <property type="evidence" value="ECO:0007669"/>
    <property type="project" value="TreeGrafter"/>
</dbReference>
<dbReference type="PANTHER" id="PTHR11777">
    <property type="entry name" value="ALANYL-TRNA SYNTHETASE"/>
    <property type="match status" value="1"/>
</dbReference>
<dbReference type="AlphaFoldDB" id="X1NUE8"/>
<dbReference type="InterPro" id="IPR045864">
    <property type="entry name" value="aa-tRNA-synth_II/BPL/LPL"/>
</dbReference>
<dbReference type="SUPFAM" id="SSF55681">
    <property type="entry name" value="Class II aaRS and biotin synthetases"/>
    <property type="match status" value="1"/>
</dbReference>
<evidence type="ECO:0000256" key="6">
    <source>
        <dbReference type="ARBA" id="ARBA00022840"/>
    </source>
</evidence>
<dbReference type="GO" id="GO:0000049">
    <property type="term" value="F:tRNA binding"/>
    <property type="evidence" value="ECO:0007669"/>
    <property type="project" value="UniProtKB-KW"/>
</dbReference>
<reference evidence="11" key="1">
    <citation type="journal article" date="2014" name="Front. Microbiol.">
        <title>High frequency of phylogenetically diverse reductive dehalogenase-homologous genes in deep subseafloor sedimentary metagenomes.</title>
        <authorList>
            <person name="Kawai M."/>
            <person name="Futagami T."/>
            <person name="Toyoda A."/>
            <person name="Takaki Y."/>
            <person name="Nishi S."/>
            <person name="Hori S."/>
            <person name="Arai W."/>
            <person name="Tsubouchi T."/>
            <person name="Morono Y."/>
            <person name="Uchiyama I."/>
            <person name="Ito T."/>
            <person name="Fujiyama A."/>
            <person name="Inagaki F."/>
            <person name="Takami H."/>
        </authorList>
    </citation>
    <scope>NUCLEOTIDE SEQUENCE</scope>
    <source>
        <strain evidence="11">Expedition CK06-06</strain>
    </source>
</reference>
<comment type="similarity">
    <text evidence="1">Belongs to the class-II aminoacyl-tRNA synthetase family.</text>
</comment>
<keyword evidence="3" id="KW-0820">tRNA-binding</keyword>
<evidence type="ECO:0000256" key="9">
    <source>
        <dbReference type="ARBA" id="ARBA00023146"/>
    </source>
</evidence>
<proteinExistence type="inferred from homology"/>
<dbReference type="PANTHER" id="PTHR11777:SF9">
    <property type="entry name" value="ALANINE--TRNA LIGASE, CYTOPLASMIC"/>
    <property type="match status" value="1"/>
</dbReference>
<keyword evidence="6" id="KW-0067">ATP-binding</keyword>
<dbReference type="InterPro" id="IPR050058">
    <property type="entry name" value="Ala-tRNA_ligase"/>
</dbReference>
<dbReference type="GO" id="GO:0006419">
    <property type="term" value="P:alanyl-tRNA aminoacylation"/>
    <property type="evidence" value="ECO:0007669"/>
    <property type="project" value="InterPro"/>
</dbReference>
<accession>X1NUE8</accession>
<protein>
    <recommendedName>
        <fullName evidence="2">alanine--tRNA ligase</fullName>
        <ecNumber evidence="2">6.1.1.7</ecNumber>
    </recommendedName>
</protein>
<keyword evidence="4" id="KW-0436">Ligase</keyword>
<keyword evidence="7" id="KW-0694">RNA-binding</keyword>
<evidence type="ECO:0000256" key="5">
    <source>
        <dbReference type="ARBA" id="ARBA00022741"/>
    </source>
</evidence>
<sequence length="127" mass="14721">MRSNDIRNKFLEFFKSKNHLIIPSSNLIPSDDPTVLLTTAGVQQVMPFFSGLKEPPSKRLTSCQKCFRTTDIDNVGLTPKHLTFFEMLGNFSVGDYFKEEAIYWAWEFIVKILRINPDRLWVTVFQG</sequence>
<evidence type="ECO:0000313" key="11">
    <source>
        <dbReference type="EMBL" id="GAI47233.1"/>
    </source>
</evidence>
<keyword evidence="5" id="KW-0547">Nucleotide-binding</keyword>
<name>X1NUE8_9ZZZZ</name>
<keyword evidence="8" id="KW-0648">Protein biosynthesis</keyword>
<dbReference type="EMBL" id="BARV01039654">
    <property type="protein sequence ID" value="GAI47233.1"/>
    <property type="molecule type" value="Genomic_DNA"/>
</dbReference>
<dbReference type="GO" id="GO:0002161">
    <property type="term" value="F:aminoacyl-tRNA deacylase activity"/>
    <property type="evidence" value="ECO:0007669"/>
    <property type="project" value="TreeGrafter"/>
</dbReference>
<dbReference type="InterPro" id="IPR018165">
    <property type="entry name" value="Ala-tRNA-synth_IIc_core"/>
</dbReference>
<evidence type="ECO:0000256" key="7">
    <source>
        <dbReference type="ARBA" id="ARBA00022884"/>
    </source>
</evidence>
<dbReference type="PROSITE" id="PS50860">
    <property type="entry name" value="AA_TRNA_LIGASE_II_ALA"/>
    <property type="match status" value="1"/>
</dbReference>
<evidence type="ECO:0000259" key="10">
    <source>
        <dbReference type="PROSITE" id="PS50860"/>
    </source>
</evidence>
<comment type="caution">
    <text evidence="11">The sequence shown here is derived from an EMBL/GenBank/DDBJ whole genome shotgun (WGS) entry which is preliminary data.</text>
</comment>
<dbReference type="EC" id="6.1.1.7" evidence="2"/>
<dbReference type="Gene3D" id="3.30.930.10">
    <property type="entry name" value="Bira Bifunctional Protein, Domain 2"/>
    <property type="match status" value="1"/>
</dbReference>
<dbReference type="GO" id="GO:0004813">
    <property type="term" value="F:alanine-tRNA ligase activity"/>
    <property type="evidence" value="ECO:0007669"/>
    <property type="project" value="UniProtKB-EC"/>
</dbReference>
<dbReference type="GO" id="GO:0005524">
    <property type="term" value="F:ATP binding"/>
    <property type="evidence" value="ECO:0007669"/>
    <property type="project" value="UniProtKB-KW"/>
</dbReference>
<dbReference type="Pfam" id="PF01411">
    <property type="entry name" value="tRNA-synt_2c"/>
    <property type="match status" value="1"/>
</dbReference>
<organism evidence="11">
    <name type="scientific">marine sediment metagenome</name>
    <dbReference type="NCBI Taxonomy" id="412755"/>
    <lineage>
        <taxon>unclassified sequences</taxon>
        <taxon>metagenomes</taxon>
        <taxon>ecological metagenomes</taxon>
    </lineage>
</organism>
<evidence type="ECO:0000256" key="2">
    <source>
        <dbReference type="ARBA" id="ARBA00013168"/>
    </source>
</evidence>
<dbReference type="InterPro" id="IPR018164">
    <property type="entry name" value="Ala-tRNA-synth_IIc_N"/>
</dbReference>
<evidence type="ECO:0000256" key="8">
    <source>
        <dbReference type="ARBA" id="ARBA00022917"/>
    </source>
</evidence>
<feature type="non-terminal residue" evidence="11">
    <location>
        <position position="127"/>
    </location>
</feature>